<protein>
    <submittedName>
        <fullName evidence="1">Uncharacterized protein</fullName>
    </submittedName>
</protein>
<reference evidence="1" key="1">
    <citation type="submission" date="2023-03" db="UniProtKB">
        <authorList>
            <consortium name="EnsemblPlants"/>
        </authorList>
    </citation>
    <scope>IDENTIFICATION</scope>
</reference>
<proteinExistence type="predicted"/>
<organism evidence="1">
    <name type="scientific">Cucumis melo</name>
    <name type="common">Muskmelon</name>
    <dbReference type="NCBI Taxonomy" id="3656"/>
    <lineage>
        <taxon>Eukaryota</taxon>
        <taxon>Viridiplantae</taxon>
        <taxon>Streptophyta</taxon>
        <taxon>Embryophyta</taxon>
        <taxon>Tracheophyta</taxon>
        <taxon>Spermatophyta</taxon>
        <taxon>Magnoliopsida</taxon>
        <taxon>eudicotyledons</taxon>
        <taxon>Gunneridae</taxon>
        <taxon>Pentapetalae</taxon>
        <taxon>rosids</taxon>
        <taxon>fabids</taxon>
        <taxon>Cucurbitales</taxon>
        <taxon>Cucurbitaceae</taxon>
        <taxon>Benincaseae</taxon>
        <taxon>Cucumis</taxon>
    </lineage>
</organism>
<dbReference type="Gramene" id="MELO3C025019.2.1">
    <property type="protein sequence ID" value="MELO3C025019.2.1"/>
    <property type="gene ID" value="MELO3C025019.2"/>
</dbReference>
<evidence type="ECO:0000313" key="1">
    <source>
        <dbReference type="EnsemblPlants" id="MELO3C025019.2.1"/>
    </source>
</evidence>
<sequence>MEREETISWSLVTGRNDCGSSFKNFNVWSSETVNVASGKEGFSMVVGRQPNQSWVAVDVLPTGGDGEDWGWGFWEGFSSRW</sequence>
<dbReference type="EnsemblPlants" id="MELO3C025019.2.1">
    <property type="protein sequence ID" value="MELO3C025019.2.1"/>
    <property type="gene ID" value="MELO3C025019.2"/>
</dbReference>
<dbReference type="AlphaFoldDB" id="A0A9I9DY76"/>
<name>A0A9I9DY76_CUCME</name>
<accession>A0A9I9DY76</accession>